<accession>A0A1G5XBZ6</accession>
<proteinExistence type="predicted"/>
<feature type="chain" id="PRO_5011700735" description="Avidin family protein" evidence="1">
    <location>
        <begin position="25"/>
        <end position="124"/>
    </location>
</feature>
<evidence type="ECO:0000256" key="1">
    <source>
        <dbReference type="SAM" id="SignalP"/>
    </source>
</evidence>
<evidence type="ECO:0000313" key="3">
    <source>
        <dbReference type="Proteomes" id="UP000198588"/>
    </source>
</evidence>
<dbReference type="STRING" id="1165689.SAMN02927914_02186"/>
<evidence type="ECO:0000313" key="2">
    <source>
        <dbReference type="EMBL" id="SDA67740.1"/>
    </source>
</evidence>
<dbReference type="RefSeq" id="WP_143019407.1">
    <property type="nucleotide sequence ID" value="NZ_FMXM01000005.1"/>
</dbReference>
<dbReference type="EMBL" id="FMXM01000005">
    <property type="protein sequence ID" value="SDA67740.1"/>
    <property type="molecule type" value="Genomic_DNA"/>
</dbReference>
<reference evidence="2 3" key="1">
    <citation type="submission" date="2016-10" db="EMBL/GenBank/DDBJ databases">
        <authorList>
            <person name="de Groot N.N."/>
        </authorList>
    </citation>
    <scope>NUCLEOTIDE SEQUENCE [LARGE SCALE GENOMIC DNA]</scope>
    <source>
        <strain evidence="2 3">CGMCC 1.12097</strain>
    </source>
</reference>
<name>A0A1G5XBZ6_9HYPH</name>
<dbReference type="Proteomes" id="UP000198588">
    <property type="component" value="Unassembled WGS sequence"/>
</dbReference>
<keyword evidence="1" id="KW-0732">Signal</keyword>
<dbReference type="OrthoDB" id="8081243at2"/>
<feature type="signal peptide" evidence="1">
    <location>
        <begin position="1"/>
        <end position="24"/>
    </location>
</feature>
<evidence type="ECO:0008006" key="4">
    <source>
        <dbReference type="Google" id="ProtNLM"/>
    </source>
</evidence>
<dbReference type="AlphaFoldDB" id="A0A1G5XBZ6"/>
<sequence>MTGHARTFLLAVGLLSAAVVPAAAAEVAMKGADILATLKDARAEGPDWAESFDDGGATIYTKGGARSPGRWDVRGDQYCSLWPPSDVWSCYAMTIDTSDPAHEQVTWISADGHRNAAHLIRKGQ</sequence>
<organism evidence="2 3">
    <name type="scientific">Mesorhizobium qingshengii</name>
    <dbReference type="NCBI Taxonomy" id="1165689"/>
    <lineage>
        <taxon>Bacteria</taxon>
        <taxon>Pseudomonadati</taxon>
        <taxon>Pseudomonadota</taxon>
        <taxon>Alphaproteobacteria</taxon>
        <taxon>Hyphomicrobiales</taxon>
        <taxon>Phyllobacteriaceae</taxon>
        <taxon>Mesorhizobium</taxon>
    </lineage>
</organism>
<gene>
    <name evidence="2" type="ORF">SAMN02927914_02186</name>
</gene>
<protein>
    <recommendedName>
        <fullName evidence="4">Avidin family protein</fullName>
    </recommendedName>
</protein>